<dbReference type="InterPro" id="IPR029063">
    <property type="entry name" value="SAM-dependent_MTases_sf"/>
</dbReference>
<dbReference type="PANTHER" id="PTHR43861:SF1">
    <property type="entry name" value="TRANS-ACONITATE 2-METHYLTRANSFERASE"/>
    <property type="match status" value="1"/>
</dbReference>
<dbReference type="Pfam" id="PF07021">
    <property type="entry name" value="MetW"/>
    <property type="match status" value="1"/>
</dbReference>
<dbReference type="SUPFAM" id="SSF53335">
    <property type="entry name" value="S-adenosyl-L-methionine-dependent methyltransferases"/>
    <property type="match status" value="1"/>
</dbReference>
<dbReference type="AlphaFoldDB" id="A0A0E3KQE8"/>
<evidence type="ECO:0000313" key="2">
    <source>
        <dbReference type="Proteomes" id="UP000066529"/>
    </source>
</evidence>
<dbReference type="GeneID" id="41602117"/>
<evidence type="ECO:0008006" key="3">
    <source>
        <dbReference type="Google" id="ProtNLM"/>
    </source>
</evidence>
<sequence length="447" mass="51794">MDTSEIYEEEINVEEIMEKIQNDIRSRKKSAAGKTTDRDYFPSIPETLDSDSIHRKLEYIKSSWNIENNSYFITSHRPISGKFLIKGRELVHGEVRRYVDPTIRKQNEFNESLAHLLESLINRIISLDEKVAQLSAELDNEIYSENSKLKSEISREFKSEILNVKSDVYEKINREITSIVSSINLDIENKAWLNRLLTEKIENNNRFADKKAATSESEGLSLNYFLFEEKFRGSRDDIKQRQSQFLEYFRGCSNVLDIGCGRGEFLELLNGEGIGVKGIDIDDDMVGYCLSRGFDVQKVDAVSYLEQLPDKSLDGIFIDQVVEHLDPAYLVKLLRLCYQKLNYGYYLFAETVNPLSLYSFANFYIDLTHIKPVHPETLKFLFESSGFRDVKTEFISPVTDELRLKKIQTSDDMNEREKAAVEVYNHNIDLLNYRLYGPQDYAVIGKK</sequence>
<dbReference type="RefSeq" id="WP_052721896.1">
    <property type="nucleotide sequence ID" value="NZ_CP009501.1"/>
</dbReference>
<reference evidence="1 2" key="1">
    <citation type="submission" date="2014-07" db="EMBL/GenBank/DDBJ databases">
        <title>Methanogenic archaea and the global carbon cycle.</title>
        <authorList>
            <person name="Henriksen J.R."/>
            <person name="Luke J."/>
            <person name="Reinhart S."/>
            <person name="Benedict M.N."/>
            <person name="Youngblut N.D."/>
            <person name="Metcalf M.E."/>
            <person name="Whitaker R.J."/>
            <person name="Metcalf W.W."/>
        </authorList>
    </citation>
    <scope>NUCLEOTIDE SEQUENCE [LARGE SCALE GENOMIC DNA]</scope>
    <source>
        <strain evidence="2">ATCC 43570 / DSM 1825 / OCM 12 / VKM B-1830 / TM-1</strain>
    </source>
</reference>
<dbReference type="EMBL" id="CP009501">
    <property type="protein sequence ID" value="AKB14231.1"/>
    <property type="molecule type" value="Genomic_DNA"/>
</dbReference>
<dbReference type="PANTHER" id="PTHR43861">
    <property type="entry name" value="TRANS-ACONITATE 2-METHYLTRANSFERASE-RELATED"/>
    <property type="match status" value="1"/>
</dbReference>
<dbReference type="Gene3D" id="3.40.50.150">
    <property type="entry name" value="Vaccinia Virus protein VP39"/>
    <property type="match status" value="1"/>
</dbReference>
<accession>A0A0E3KQE8</accession>
<dbReference type="STRING" id="523844.MSTHT_2473"/>
<organism evidence="1 2">
    <name type="scientific">Methanosarcina thermophila (strain ATCC 43570 / DSM 1825 / OCM 12 / VKM B-1830 / TM-1)</name>
    <dbReference type="NCBI Taxonomy" id="523844"/>
    <lineage>
        <taxon>Archaea</taxon>
        <taxon>Methanobacteriati</taxon>
        <taxon>Methanobacteriota</taxon>
        <taxon>Stenosarchaea group</taxon>
        <taxon>Methanomicrobia</taxon>
        <taxon>Methanosarcinales</taxon>
        <taxon>Methanosarcinaceae</taxon>
        <taxon>Methanosarcina</taxon>
    </lineage>
</organism>
<dbReference type="Proteomes" id="UP000066529">
    <property type="component" value="Chromosome"/>
</dbReference>
<dbReference type="InterPro" id="IPR010743">
    <property type="entry name" value="Methionine_synth_MetW"/>
</dbReference>
<dbReference type="PATRIC" id="fig|523844.20.peg.3010"/>
<dbReference type="KEGG" id="mthr:MSTHT_2473"/>
<protein>
    <recommendedName>
        <fullName evidence="3">O-antigen chain-terminating methyltransferase</fullName>
    </recommendedName>
</protein>
<dbReference type="OrthoDB" id="142890at2157"/>
<dbReference type="CDD" id="cd02440">
    <property type="entry name" value="AdoMet_MTases"/>
    <property type="match status" value="1"/>
</dbReference>
<gene>
    <name evidence="1" type="ORF">MSTHT_2473</name>
</gene>
<dbReference type="HOGENOM" id="CLU_047220_0_0_2"/>
<name>A0A0E3KQE8_METTT</name>
<proteinExistence type="predicted"/>
<evidence type="ECO:0000313" key="1">
    <source>
        <dbReference type="EMBL" id="AKB14231.1"/>
    </source>
</evidence>